<evidence type="ECO:0000313" key="1">
    <source>
        <dbReference type="EMBL" id="AMO36621.1"/>
    </source>
</evidence>
<protein>
    <submittedName>
        <fullName evidence="1">Uncharacterized protein</fullName>
    </submittedName>
</protein>
<organism evidence="1 2">
    <name type="scientific">Thauera humireducens</name>
    <dbReference type="NCBI Taxonomy" id="1134435"/>
    <lineage>
        <taxon>Bacteria</taxon>
        <taxon>Pseudomonadati</taxon>
        <taxon>Pseudomonadota</taxon>
        <taxon>Betaproteobacteria</taxon>
        <taxon>Rhodocyclales</taxon>
        <taxon>Zoogloeaceae</taxon>
        <taxon>Thauera</taxon>
    </lineage>
</organism>
<dbReference type="Proteomes" id="UP000036902">
    <property type="component" value="Chromosome"/>
</dbReference>
<dbReference type="KEGG" id="thu:AC731_006500"/>
<dbReference type="RefSeq" id="WP_048704220.1">
    <property type="nucleotide sequence ID" value="NZ_CP014646.1"/>
</dbReference>
<reference evidence="2" key="1">
    <citation type="submission" date="2016-03" db="EMBL/GenBank/DDBJ databases">
        <authorList>
            <person name="Ma C."/>
            <person name="Zhou S."/>
            <person name="Yang G."/>
        </authorList>
    </citation>
    <scope>NUCLEOTIDE SEQUENCE [LARGE SCALE GENOMIC DNA]</scope>
    <source>
        <strain evidence="2">SgZ-1</strain>
    </source>
</reference>
<proteinExistence type="predicted"/>
<dbReference type="AlphaFoldDB" id="A0A127K3S8"/>
<evidence type="ECO:0000313" key="2">
    <source>
        <dbReference type="Proteomes" id="UP000036902"/>
    </source>
</evidence>
<keyword evidence="2" id="KW-1185">Reference proteome</keyword>
<name>A0A127K3S8_9RHOO</name>
<dbReference type="EMBL" id="CP014646">
    <property type="protein sequence ID" value="AMO36621.1"/>
    <property type="molecule type" value="Genomic_DNA"/>
</dbReference>
<sequence length="160" mass="16232">MATITKLGMQDPSNRLGSTPYGNLTAFRFLLTTNATGAVIGGDSASAVASGDVVKVGVLPAGFRLIDSEIVIKTAMSASVTAKLGFAYADGVDVTAVPQDDDLFGTGVVMSAAARLRNVTANPSVVLPKEAWLTLTTGGAANAKASEVEIIVFAINEGVA</sequence>
<gene>
    <name evidence="1" type="ORF">AC731_006500</name>
</gene>
<dbReference type="STRING" id="1134435.AC731_006500"/>
<accession>A0A127K3S8</accession>